<keyword evidence="5" id="KW-0547">Nucleotide-binding</keyword>
<evidence type="ECO:0000256" key="10">
    <source>
        <dbReference type="SAM" id="MobiDB-lite"/>
    </source>
</evidence>
<dbReference type="InterPro" id="IPR036890">
    <property type="entry name" value="HATPase_C_sf"/>
</dbReference>
<evidence type="ECO:0000256" key="6">
    <source>
        <dbReference type="ARBA" id="ARBA00022777"/>
    </source>
</evidence>
<keyword evidence="11" id="KW-1133">Transmembrane helix</keyword>
<dbReference type="SUPFAM" id="SSF47384">
    <property type="entry name" value="Homodimeric domain of signal transducing histidine kinase"/>
    <property type="match status" value="1"/>
</dbReference>
<keyword evidence="3 9" id="KW-0597">Phosphoprotein</keyword>
<dbReference type="PROSITE" id="PS50109">
    <property type="entry name" value="HIS_KIN"/>
    <property type="match status" value="2"/>
</dbReference>
<feature type="domain" description="Response regulatory" evidence="13">
    <location>
        <begin position="719"/>
        <end position="835"/>
    </location>
</feature>
<feature type="transmembrane region" description="Helical" evidence="11">
    <location>
        <begin position="343"/>
        <end position="363"/>
    </location>
</feature>
<reference evidence="14 15" key="1">
    <citation type="submission" date="2021-03" db="EMBL/GenBank/DDBJ databases">
        <title>Antimicrobial resistance genes in bacteria isolated from Japanese honey, and their potential for conferring macrolide and lincosamide resistance in the American foulbrood pathogen Paenibacillus larvae.</title>
        <authorList>
            <person name="Okamoto M."/>
            <person name="Kumagai M."/>
            <person name="Kanamori H."/>
            <person name="Takamatsu D."/>
        </authorList>
    </citation>
    <scope>NUCLEOTIDE SEQUENCE [LARGE SCALE GENOMIC DNA]</scope>
    <source>
        <strain evidence="14 15">J6TS1</strain>
    </source>
</reference>
<keyword evidence="15" id="KW-1185">Reference proteome</keyword>
<dbReference type="EMBL" id="BORJ01000013">
    <property type="protein sequence ID" value="GIN98280.1"/>
    <property type="molecule type" value="Genomic_DNA"/>
</dbReference>
<dbReference type="PANTHER" id="PTHR43047:SF72">
    <property type="entry name" value="OSMOSENSING HISTIDINE PROTEIN KINASE SLN1"/>
    <property type="match status" value="1"/>
</dbReference>
<dbReference type="InterPro" id="IPR011006">
    <property type="entry name" value="CheY-like_superfamily"/>
</dbReference>
<keyword evidence="11" id="KW-0472">Membrane</keyword>
<comment type="catalytic activity">
    <reaction evidence="1">
        <text>ATP + protein L-histidine = ADP + protein N-phospho-L-histidine.</text>
        <dbReference type="EC" id="2.7.13.3"/>
    </reaction>
</comment>
<dbReference type="Pfam" id="PF00072">
    <property type="entry name" value="Response_reg"/>
    <property type="match status" value="1"/>
</dbReference>
<evidence type="ECO:0000259" key="13">
    <source>
        <dbReference type="PROSITE" id="PS50110"/>
    </source>
</evidence>
<evidence type="ECO:0000256" key="8">
    <source>
        <dbReference type="ARBA" id="ARBA00023012"/>
    </source>
</evidence>
<keyword evidence="7" id="KW-0067">ATP-binding</keyword>
<feature type="domain" description="Histidine kinase" evidence="12">
    <location>
        <begin position="450"/>
        <end position="668"/>
    </location>
</feature>
<evidence type="ECO:0000256" key="1">
    <source>
        <dbReference type="ARBA" id="ARBA00000085"/>
    </source>
</evidence>
<dbReference type="Pfam" id="PF00512">
    <property type="entry name" value="HisKA"/>
    <property type="match status" value="1"/>
</dbReference>
<keyword evidence="6" id="KW-0418">Kinase</keyword>
<dbReference type="SUPFAM" id="SSF52172">
    <property type="entry name" value="CheY-like"/>
    <property type="match status" value="1"/>
</dbReference>
<dbReference type="InterPro" id="IPR008979">
    <property type="entry name" value="Galactose-bd-like_sf"/>
</dbReference>
<proteinExistence type="predicted"/>
<dbReference type="Gene3D" id="1.10.287.130">
    <property type="match status" value="1"/>
</dbReference>
<dbReference type="InterPro" id="IPR036097">
    <property type="entry name" value="HisK_dim/P_sf"/>
</dbReference>
<evidence type="ECO:0000256" key="5">
    <source>
        <dbReference type="ARBA" id="ARBA00022741"/>
    </source>
</evidence>
<feature type="transmembrane region" description="Helical" evidence="11">
    <location>
        <begin position="319"/>
        <end position="337"/>
    </location>
</feature>
<feature type="transmembrane region" description="Helical" evidence="11">
    <location>
        <begin position="228"/>
        <end position="248"/>
    </location>
</feature>
<keyword evidence="4" id="KW-0808">Transferase</keyword>
<dbReference type="Pfam" id="PF02518">
    <property type="entry name" value="HATPase_c"/>
    <property type="match status" value="2"/>
</dbReference>
<evidence type="ECO:0000256" key="7">
    <source>
        <dbReference type="ARBA" id="ARBA00022840"/>
    </source>
</evidence>
<dbReference type="RefSeq" id="WP_244862174.1">
    <property type="nucleotide sequence ID" value="NZ_BORJ01000013.1"/>
</dbReference>
<accession>A0ABQ4L323</accession>
<evidence type="ECO:0000256" key="11">
    <source>
        <dbReference type="SAM" id="Phobius"/>
    </source>
</evidence>
<feature type="modified residue" description="4-aspartylphosphate" evidence="9">
    <location>
        <position position="768"/>
    </location>
</feature>
<dbReference type="InterPro" id="IPR001789">
    <property type="entry name" value="Sig_transdc_resp-reg_receiver"/>
</dbReference>
<dbReference type="CDD" id="cd00082">
    <property type="entry name" value="HisKA"/>
    <property type="match status" value="1"/>
</dbReference>
<feature type="domain" description="Histidine kinase" evidence="12">
    <location>
        <begin position="946"/>
        <end position="1045"/>
    </location>
</feature>
<comment type="caution">
    <text evidence="14">The sequence shown here is derived from an EMBL/GenBank/DDBJ whole genome shotgun (WGS) entry which is preliminary data.</text>
</comment>
<dbReference type="CDD" id="cd17574">
    <property type="entry name" value="REC_OmpR"/>
    <property type="match status" value="1"/>
</dbReference>
<dbReference type="PROSITE" id="PS50110">
    <property type="entry name" value="RESPONSE_REGULATORY"/>
    <property type="match status" value="1"/>
</dbReference>
<dbReference type="SUPFAM" id="SSF55874">
    <property type="entry name" value="ATPase domain of HSP90 chaperone/DNA topoisomerase II/histidine kinase"/>
    <property type="match status" value="2"/>
</dbReference>
<evidence type="ECO:0000256" key="2">
    <source>
        <dbReference type="ARBA" id="ARBA00012438"/>
    </source>
</evidence>
<dbReference type="Proteomes" id="UP000680670">
    <property type="component" value="Unassembled WGS sequence"/>
</dbReference>
<evidence type="ECO:0000256" key="4">
    <source>
        <dbReference type="ARBA" id="ARBA00022679"/>
    </source>
</evidence>
<dbReference type="EC" id="2.7.13.3" evidence="2"/>
<dbReference type="PRINTS" id="PR00344">
    <property type="entry name" value="BCTRLSENSOR"/>
</dbReference>
<dbReference type="SUPFAM" id="SSF49785">
    <property type="entry name" value="Galactose-binding domain-like"/>
    <property type="match status" value="1"/>
</dbReference>
<dbReference type="Pfam" id="PF06580">
    <property type="entry name" value="His_kinase"/>
    <property type="match status" value="1"/>
</dbReference>
<dbReference type="CDD" id="cd16922">
    <property type="entry name" value="HATPase_EvgS-ArcB-TorS-like"/>
    <property type="match status" value="1"/>
</dbReference>
<dbReference type="InterPro" id="IPR003594">
    <property type="entry name" value="HATPase_dom"/>
</dbReference>
<organism evidence="14 15">
    <name type="scientific">Siminovitchia terrae</name>
    <name type="common">Bacillus terrae</name>
    <dbReference type="NCBI Taxonomy" id="1914933"/>
    <lineage>
        <taxon>Bacteria</taxon>
        <taxon>Bacillati</taxon>
        <taxon>Bacillota</taxon>
        <taxon>Bacilli</taxon>
        <taxon>Bacillales</taxon>
        <taxon>Bacillaceae</taxon>
        <taxon>Siminovitchia</taxon>
    </lineage>
</organism>
<dbReference type="SMART" id="SM00387">
    <property type="entry name" value="HATPase_c"/>
    <property type="match status" value="2"/>
</dbReference>
<evidence type="ECO:0000313" key="15">
    <source>
        <dbReference type="Proteomes" id="UP000680670"/>
    </source>
</evidence>
<name>A0ABQ4L323_SIMTE</name>
<protein>
    <recommendedName>
        <fullName evidence="2">histidine kinase</fullName>
        <ecNumber evidence="2">2.7.13.3</ecNumber>
    </recommendedName>
</protein>
<evidence type="ECO:0000313" key="14">
    <source>
        <dbReference type="EMBL" id="GIN98280.1"/>
    </source>
</evidence>
<dbReference type="Gene3D" id="3.40.50.2300">
    <property type="match status" value="1"/>
</dbReference>
<keyword evidence="8" id="KW-0902">Two-component regulatory system</keyword>
<feature type="transmembrane region" description="Helical" evidence="11">
    <location>
        <begin position="375"/>
        <end position="394"/>
    </location>
</feature>
<sequence length="1050" mass="119005">MKGGVGKNPPTTLMKLRYIFLILGIFLVILSSSRVFWAGTLSNQKQLPIINGHLDLRNWNAEEGEVLLLDGEWEFYPSQLLIEQEPQSRLETEAPKLIEVPGKWNEALNAKEPTPFGFASYRLFLYVNPEKDLNYSIQIPSVRSSSEVYANGRLLAKSGEIAKNKDEYVAKNLPYSTTFTADDNGVIEIIIQAANYEDIRGSGVIRSVKFGSEEAIAKKVKFSSSMQLLAAAIFLIHSVYAIILFFLGNKDKKLLYFSVLTFCVALMNLLSNDEKLFHQMFYIGYEWDFRLANVLIPVACYTLLECTDHRLLPYWRRIFPIYSVLIWCTAGITMILTPSQIMTIFPVYFLMAGTTAVIVLIAILNKLIRDIKGNLLLLLSLAALGHHFTWGIIWRESGISVTYYPFDLFISIGCFTSIWFKGYFRVHAETKELASTLQRMNDHKDQFLATTSHEFKNPLHGMLNMSQSILEREQDSLQERSVKELETILSVGRRMTLLLNDLLEVRSLQEGNPTLVKKAIEVQHIVEGVLDMLRFIGDAKSLKMVNQISDDFPPVFADENRLIQILFNLLHNAVKYTNEGQITIRAFVKNQDAFIVIKDTGIGMDSDMLKRLFNPYEQVNSKETMIESGFGLGLSITKQLVELHGGTVEVSSVPGEGSEFTFSLSLAHSKEIEENPVPISSPPEIGHAQEKSTLGMEESGTPSVFERRVSKEGALCRSPILVVDDDPVNLQVLETILPPEKYDVAMVTSGKEALALLDKKEWDLVISDIMMPHMSGYELTRLIRERYSLTELPILLLTARSEPRDIQSGFLAGANDYVKKPVEALEIRSRIEGLTTVKKVVQEQLQLEAAWLQAQIQPHFLFNTLNAVIALSEIDLDKMRDLLEEFSHFLRHKFKFQNMNELISIEEELSVVRSYLYIEQVRYENRLQVIWEIDECETLRIPFLTIQPLVENAIRHGIMKRIHGGKIFIRVSVHGTQTEISVEDDGEGMDEDTLSQIKETRTESKSGVGLINTNLRLIRHFGTGLEIESTPGHGTKVSFIVRNKAPIMTK</sequence>
<dbReference type="InterPro" id="IPR004358">
    <property type="entry name" value="Sig_transdc_His_kin-like_C"/>
</dbReference>
<evidence type="ECO:0000256" key="3">
    <source>
        <dbReference type="ARBA" id="ARBA00022553"/>
    </source>
</evidence>
<dbReference type="InterPro" id="IPR003661">
    <property type="entry name" value="HisK_dim/P_dom"/>
</dbReference>
<dbReference type="SMART" id="SM00388">
    <property type="entry name" value="HisKA"/>
    <property type="match status" value="1"/>
</dbReference>
<feature type="transmembrane region" description="Helical" evidence="11">
    <location>
        <begin position="254"/>
        <end position="271"/>
    </location>
</feature>
<dbReference type="PANTHER" id="PTHR43047">
    <property type="entry name" value="TWO-COMPONENT HISTIDINE PROTEIN KINASE"/>
    <property type="match status" value="1"/>
</dbReference>
<dbReference type="InterPro" id="IPR005467">
    <property type="entry name" value="His_kinase_dom"/>
</dbReference>
<feature type="region of interest" description="Disordered" evidence="10">
    <location>
        <begin position="674"/>
        <end position="702"/>
    </location>
</feature>
<evidence type="ECO:0000256" key="9">
    <source>
        <dbReference type="PROSITE-ProRule" id="PRU00169"/>
    </source>
</evidence>
<evidence type="ECO:0000259" key="12">
    <source>
        <dbReference type="PROSITE" id="PS50109"/>
    </source>
</evidence>
<dbReference type="InterPro" id="IPR010559">
    <property type="entry name" value="Sig_transdc_His_kin_internal"/>
</dbReference>
<dbReference type="SMART" id="SM00448">
    <property type="entry name" value="REC"/>
    <property type="match status" value="1"/>
</dbReference>
<gene>
    <name evidence="14" type="ORF">J6TS1_41500</name>
</gene>
<feature type="transmembrane region" description="Helical" evidence="11">
    <location>
        <begin position="18"/>
        <end position="37"/>
    </location>
</feature>
<dbReference type="Gene3D" id="2.60.120.260">
    <property type="entry name" value="Galactose-binding domain-like"/>
    <property type="match status" value="1"/>
</dbReference>
<keyword evidence="11" id="KW-0812">Transmembrane</keyword>
<dbReference type="Gene3D" id="3.30.565.10">
    <property type="entry name" value="Histidine kinase-like ATPase, C-terminal domain"/>
    <property type="match status" value="2"/>
</dbReference>